<name>A0A5T2A124_CAMJU</name>
<comment type="caution">
    <text evidence="1">The sequence shown here is derived from an EMBL/GenBank/DDBJ whole genome shotgun (WGS) entry which is preliminary data.</text>
</comment>
<reference evidence="1" key="1">
    <citation type="submission" date="2018-08" db="EMBL/GenBank/DDBJ databases">
        <authorList>
            <consortium name="NARMS: The National Antimicrobial Resistance Monitoring System"/>
        </authorList>
    </citation>
    <scope>NUCLEOTIDE SEQUENCE</scope>
    <source>
        <strain evidence="1">CVM N17C647</strain>
    </source>
</reference>
<dbReference type="EMBL" id="AACSEO010000006">
    <property type="protein sequence ID" value="EAL8964607.1"/>
    <property type="molecule type" value="Genomic_DNA"/>
</dbReference>
<organism evidence="1">
    <name type="scientific">Campylobacter jejuni</name>
    <dbReference type="NCBI Taxonomy" id="197"/>
    <lineage>
        <taxon>Bacteria</taxon>
        <taxon>Pseudomonadati</taxon>
        <taxon>Campylobacterota</taxon>
        <taxon>Epsilonproteobacteria</taxon>
        <taxon>Campylobacterales</taxon>
        <taxon>Campylobacteraceae</taxon>
        <taxon>Campylobacter</taxon>
    </lineage>
</organism>
<proteinExistence type="predicted"/>
<sequence>MKQGSVLHFEGVANRIVSSSDNFTYKKENVDFAVLKMSKISLNKSANLSKDLNLIEKNSGDGGDFMNTRIHFGIVVKVENVIIQKVKASFLIVRVMSTLQEREVVL</sequence>
<dbReference type="AlphaFoldDB" id="A0A5T2A124"/>
<evidence type="ECO:0000313" key="1">
    <source>
        <dbReference type="EMBL" id="EAL8964607.1"/>
    </source>
</evidence>
<accession>A0A5T2A124</accession>
<gene>
    <name evidence="1" type="ORF">DYW28_03215</name>
</gene>
<protein>
    <submittedName>
        <fullName evidence="1">Uncharacterized protein</fullName>
    </submittedName>
</protein>